<proteinExistence type="predicted"/>
<dbReference type="EMBL" id="JBHLTC010000005">
    <property type="protein sequence ID" value="MFC0623248.1"/>
    <property type="molecule type" value="Genomic_DNA"/>
</dbReference>
<dbReference type="RefSeq" id="WP_380043947.1">
    <property type="nucleotide sequence ID" value="NZ_JBHLTC010000005.1"/>
</dbReference>
<organism evidence="1 2">
    <name type="scientific">Kribbella deserti</name>
    <dbReference type="NCBI Taxonomy" id="1926257"/>
    <lineage>
        <taxon>Bacteria</taxon>
        <taxon>Bacillati</taxon>
        <taxon>Actinomycetota</taxon>
        <taxon>Actinomycetes</taxon>
        <taxon>Propionibacteriales</taxon>
        <taxon>Kribbellaceae</taxon>
        <taxon>Kribbella</taxon>
    </lineage>
</organism>
<reference evidence="1 2" key="1">
    <citation type="submission" date="2024-09" db="EMBL/GenBank/DDBJ databases">
        <authorList>
            <person name="Sun Q."/>
            <person name="Mori K."/>
        </authorList>
    </citation>
    <scope>NUCLEOTIDE SEQUENCE [LARGE SCALE GENOMIC DNA]</scope>
    <source>
        <strain evidence="1 2">CGMCC 1.15906</strain>
    </source>
</reference>
<name>A0ABV6QF37_9ACTN</name>
<keyword evidence="2" id="KW-1185">Reference proteome</keyword>
<protein>
    <submittedName>
        <fullName evidence="1">Uncharacterized protein</fullName>
    </submittedName>
</protein>
<sequence length="137" mass="15426">MSNKVQPTEVSNLLALRRSDRHPAWCAEHGSCNYIHMSREFAGRSADSEQTHDRPEFSWYVNAVEHTDGSRDLHVSAALFLNNDMGMDRVAGLRCSVDDAERFAWDLLNAVVLIRENQPEPSNVSSLAEMRARVGAR</sequence>
<accession>A0ABV6QF37</accession>
<comment type="caution">
    <text evidence="1">The sequence shown here is derived from an EMBL/GenBank/DDBJ whole genome shotgun (WGS) entry which is preliminary data.</text>
</comment>
<gene>
    <name evidence="1" type="ORF">ACFFGN_04195</name>
</gene>
<dbReference type="Proteomes" id="UP001589890">
    <property type="component" value="Unassembled WGS sequence"/>
</dbReference>
<evidence type="ECO:0000313" key="1">
    <source>
        <dbReference type="EMBL" id="MFC0623248.1"/>
    </source>
</evidence>
<evidence type="ECO:0000313" key="2">
    <source>
        <dbReference type="Proteomes" id="UP001589890"/>
    </source>
</evidence>